<dbReference type="OrthoDB" id="4062651at2759"/>
<dbReference type="PANTHER" id="PTHR27006">
    <property type="entry name" value="PROMASTIGOTE SURFACE ANTIGEN PROTEIN PSA"/>
    <property type="match status" value="1"/>
</dbReference>
<reference evidence="2" key="1">
    <citation type="journal article" date="2015" name="Nat. Genet.">
        <title>The pineapple genome and the evolution of CAM photosynthesis.</title>
        <authorList>
            <person name="Ming R."/>
            <person name="VanBuren R."/>
            <person name="Wai C.M."/>
            <person name="Tang H."/>
            <person name="Schatz M.C."/>
            <person name="Bowers J.E."/>
            <person name="Lyons E."/>
            <person name="Wang M.L."/>
            <person name="Chen J."/>
            <person name="Biggers E."/>
            <person name="Zhang J."/>
            <person name="Huang L."/>
            <person name="Zhang L."/>
            <person name="Miao W."/>
            <person name="Zhang J."/>
            <person name="Ye Z."/>
            <person name="Miao C."/>
            <person name="Lin Z."/>
            <person name="Wang H."/>
            <person name="Zhou H."/>
            <person name="Yim W.C."/>
            <person name="Priest H.D."/>
            <person name="Zheng C."/>
            <person name="Woodhouse M."/>
            <person name="Edger P.P."/>
            <person name="Guyot R."/>
            <person name="Guo H.B."/>
            <person name="Guo H."/>
            <person name="Zheng G."/>
            <person name="Singh R."/>
            <person name="Sharma A."/>
            <person name="Min X."/>
            <person name="Zheng Y."/>
            <person name="Lee H."/>
            <person name="Gurtowski J."/>
            <person name="Sedlazeck F.J."/>
            <person name="Harkess A."/>
            <person name="McKain M.R."/>
            <person name="Liao Z."/>
            <person name="Fang J."/>
            <person name="Liu J."/>
            <person name="Zhang X."/>
            <person name="Zhang Q."/>
            <person name="Hu W."/>
            <person name="Qin Y."/>
            <person name="Wang K."/>
            <person name="Chen L.Y."/>
            <person name="Shirley N."/>
            <person name="Lin Y.R."/>
            <person name="Liu L.Y."/>
            <person name="Hernandez A.G."/>
            <person name="Wright C.L."/>
            <person name="Bulone V."/>
            <person name="Tuskan G.A."/>
            <person name="Heath K."/>
            <person name="Zee F."/>
            <person name="Moore P.H."/>
            <person name="Sunkar R."/>
            <person name="Leebens-Mack J.H."/>
            <person name="Mockler T."/>
            <person name="Bennetzen J.L."/>
            <person name="Freeling M."/>
            <person name="Sankoff D."/>
            <person name="Paterson A.H."/>
            <person name="Zhu X."/>
            <person name="Yang X."/>
            <person name="Smith J.A."/>
            <person name="Cushman J.C."/>
            <person name="Paull R.E."/>
            <person name="Yu Q."/>
        </authorList>
    </citation>
    <scope>NUCLEOTIDE SEQUENCE [LARGE SCALE GENOMIC DNA]</scope>
    <source>
        <strain evidence="2">cv. F153</strain>
    </source>
</reference>
<protein>
    <submittedName>
        <fullName evidence="3">Receptor-like serine/threonine-protein kinase SD1-7</fullName>
    </submittedName>
</protein>
<name>A0A6P5FQI7_ANACO</name>
<dbReference type="SUPFAM" id="SSF56112">
    <property type="entry name" value="Protein kinase-like (PK-like)"/>
    <property type="match status" value="1"/>
</dbReference>
<proteinExistence type="predicted"/>
<dbReference type="InterPro" id="IPR001245">
    <property type="entry name" value="Ser-Thr/Tyr_kinase_cat_dom"/>
</dbReference>
<dbReference type="GeneID" id="109714972"/>
<dbReference type="PANTHER" id="PTHR27006:SF586">
    <property type="entry name" value="CYSTEINE-RICH RECEPTOR-LIKE PROTEIN KINASE 10"/>
    <property type="match status" value="1"/>
</dbReference>
<feature type="domain" description="Serine-threonine/tyrosine-protein kinase catalytic" evidence="1">
    <location>
        <begin position="17"/>
        <end position="118"/>
    </location>
</feature>
<dbReference type="Pfam" id="PF07714">
    <property type="entry name" value="PK_Tyr_Ser-Thr"/>
    <property type="match status" value="1"/>
</dbReference>
<accession>A0A6P5FQI7</accession>
<dbReference type="Gene3D" id="1.10.510.10">
    <property type="entry name" value="Transferase(Phosphotransferase) domain 1"/>
    <property type="match status" value="1"/>
</dbReference>
<organism evidence="2 3">
    <name type="scientific">Ananas comosus</name>
    <name type="common">Pineapple</name>
    <name type="synonym">Ananas ananas</name>
    <dbReference type="NCBI Taxonomy" id="4615"/>
    <lineage>
        <taxon>Eukaryota</taxon>
        <taxon>Viridiplantae</taxon>
        <taxon>Streptophyta</taxon>
        <taxon>Embryophyta</taxon>
        <taxon>Tracheophyta</taxon>
        <taxon>Spermatophyta</taxon>
        <taxon>Magnoliopsida</taxon>
        <taxon>Liliopsida</taxon>
        <taxon>Poales</taxon>
        <taxon>Bromeliaceae</taxon>
        <taxon>Bromelioideae</taxon>
        <taxon>Ananas</taxon>
    </lineage>
</organism>
<evidence type="ECO:0000313" key="2">
    <source>
        <dbReference type="Proteomes" id="UP000515123"/>
    </source>
</evidence>
<dbReference type="RefSeq" id="XP_020095330.1">
    <property type="nucleotide sequence ID" value="XM_020239741.1"/>
</dbReference>
<sequence length="167" mass="18836">MFIGFVDNFVINWFSGYMSPEYASEGLFSVKSDVFSFGVLLLEIVSGKRNAGFHQYGNHLNLLGYAWEVWKEGRWLELIDPSLDGSSETYEILRCIHVALMCVQENAADRPTMSDVIVMLNSDSTSLPDPKQPAYFNVRIMDEAEMASDFIVPVSENEITFTGLEGR</sequence>
<keyword evidence="2" id="KW-1185">Reference proteome</keyword>
<dbReference type="FunFam" id="1.10.510.10:FF:001722">
    <property type="entry name" value="G-type lectin S-receptor-like serine/threonine-protein kinase B120"/>
    <property type="match status" value="1"/>
</dbReference>
<reference evidence="3" key="2">
    <citation type="submission" date="2025-08" db="UniProtKB">
        <authorList>
            <consortium name="RefSeq"/>
        </authorList>
    </citation>
    <scope>IDENTIFICATION</scope>
    <source>
        <tissue evidence="3">Leaf</tissue>
    </source>
</reference>
<dbReference type="Proteomes" id="UP000515123">
    <property type="component" value="Linkage group 9"/>
</dbReference>
<dbReference type="InterPro" id="IPR011009">
    <property type="entry name" value="Kinase-like_dom_sf"/>
</dbReference>
<dbReference type="GO" id="GO:0004672">
    <property type="term" value="F:protein kinase activity"/>
    <property type="evidence" value="ECO:0007669"/>
    <property type="project" value="InterPro"/>
</dbReference>
<evidence type="ECO:0000313" key="3">
    <source>
        <dbReference type="RefSeq" id="XP_020095330.1"/>
    </source>
</evidence>
<dbReference type="AlphaFoldDB" id="A0A6P5FQI7"/>
<gene>
    <name evidence="3" type="primary">LOC109714972</name>
</gene>
<evidence type="ECO:0000259" key="1">
    <source>
        <dbReference type="Pfam" id="PF07714"/>
    </source>
</evidence>